<dbReference type="GeneID" id="300581757"/>
<evidence type="ECO:0000256" key="1">
    <source>
        <dbReference type="SAM" id="MobiDB-lite"/>
    </source>
</evidence>
<keyword evidence="3" id="KW-1185">Reference proteome</keyword>
<dbReference type="EMBL" id="PPTA01000024">
    <property type="protein sequence ID" value="TFA98014.1"/>
    <property type="molecule type" value="Genomic_DNA"/>
</dbReference>
<name>A0ABY2GS20_9HYPO</name>
<evidence type="ECO:0008006" key="4">
    <source>
        <dbReference type="Google" id="ProtNLM"/>
    </source>
</evidence>
<dbReference type="Proteomes" id="UP001642720">
    <property type="component" value="Unassembled WGS sequence"/>
</dbReference>
<dbReference type="RefSeq" id="XP_073554216.1">
    <property type="nucleotide sequence ID" value="XM_073707307.1"/>
</dbReference>
<feature type="region of interest" description="Disordered" evidence="1">
    <location>
        <begin position="35"/>
        <end position="59"/>
    </location>
</feature>
<evidence type="ECO:0000313" key="3">
    <source>
        <dbReference type="Proteomes" id="UP001642720"/>
    </source>
</evidence>
<comment type="caution">
    <text evidence="2">The sequence shown here is derived from an EMBL/GenBank/DDBJ whole genome shotgun (WGS) entry which is preliminary data.</text>
</comment>
<organism evidence="2 3">
    <name type="scientific">Trichoderma ghanense</name>
    <dbReference type="NCBI Taxonomy" id="65468"/>
    <lineage>
        <taxon>Eukaryota</taxon>
        <taxon>Fungi</taxon>
        <taxon>Dikarya</taxon>
        <taxon>Ascomycota</taxon>
        <taxon>Pezizomycotina</taxon>
        <taxon>Sordariomycetes</taxon>
        <taxon>Hypocreomycetidae</taxon>
        <taxon>Hypocreales</taxon>
        <taxon>Hypocreaceae</taxon>
        <taxon>Trichoderma</taxon>
    </lineage>
</organism>
<proteinExistence type="predicted"/>
<sequence>ATHTTHRTKPQQQTTPSNSLQRFVPVTPIHSSKCLSDTFSSTSPRPTLRLLSSSTPPSSRLSDFRNSLASLKAWLALAPPDPSLSFSPATRPPMRTLPFKLPIPALLMLSTPRPLQTVQRTMELPVFELAFTPSTMPLSSTTLLATTSRLAP</sequence>
<protein>
    <recommendedName>
        <fullName evidence="4">Translation elongation factor 1 alpha</fullName>
    </recommendedName>
</protein>
<gene>
    <name evidence="2" type="ORF">CCMA1212_010255</name>
</gene>
<feature type="non-terminal residue" evidence="2">
    <location>
        <position position="1"/>
    </location>
</feature>
<evidence type="ECO:0000313" key="2">
    <source>
        <dbReference type="EMBL" id="TFA98014.1"/>
    </source>
</evidence>
<feature type="compositionally biased region" description="Low complexity" evidence="1">
    <location>
        <begin position="40"/>
        <end position="59"/>
    </location>
</feature>
<accession>A0ABY2GS20</accession>
<reference evidence="2 3" key="1">
    <citation type="submission" date="2018-01" db="EMBL/GenBank/DDBJ databases">
        <title>Genome characterization of the sugarcane-associated fungus Trichoderma ghanense CCMA-1212 and their application in lignocelulose bioconversion.</title>
        <authorList>
            <person name="Steindorff A.S."/>
            <person name="Mendes T.D."/>
            <person name="Vilela E.S.D."/>
            <person name="Rodrigues D.S."/>
            <person name="Formighieri E.F."/>
            <person name="Melo I.S."/>
            <person name="Favaro L.C.L."/>
        </authorList>
    </citation>
    <scope>NUCLEOTIDE SEQUENCE [LARGE SCALE GENOMIC DNA]</scope>
    <source>
        <strain evidence="2 3">CCMA-1212</strain>
    </source>
</reference>